<evidence type="ECO:0000256" key="6">
    <source>
        <dbReference type="ARBA" id="ARBA00023098"/>
    </source>
</evidence>
<accession>A0ABS7AFG9</accession>
<dbReference type="PANTHER" id="PTHR30272:SF1">
    <property type="entry name" value="3-HYDROXYACYL-[ACYL-CARRIER-PROTEIN] DEHYDRATASE"/>
    <property type="match status" value="1"/>
</dbReference>
<dbReference type="HAMAP" id="MF_00406">
    <property type="entry name" value="FabZ"/>
    <property type="match status" value="1"/>
</dbReference>
<dbReference type="CDD" id="cd01288">
    <property type="entry name" value="FabZ"/>
    <property type="match status" value="1"/>
</dbReference>
<dbReference type="InterPro" id="IPR010084">
    <property type="entry name" value="FabZ"/>
</dbReference>
<dbReference type="EC" id="4.2.1.59" evidence="9"/>
<evidence type="ECO:0000313" key="10">
    <source>
        <dbReference type="EMBL" id="MBW6401053.1"/>
    </source>
</evidence>
<dbReference type="RefSeq" id="WP_219765612.1">
    <property type="nucleotide sequence ID" value="NZ_JAHYBZ010000009.1"/>
</dbReference>
<evidence type="ECO:0000313" key="11">
    <source>
        <dbReference type="Proteomes" id="UP001196565"/>
    </source>
</evidence>
<dbReference type="PANTHER" id="PTHR30272">
    <property type="entry name" value="3-HYDROXYACYL-[ACYL-CARRIER-PROTEIN] DEHYDRATASE"/>
    <property type="match status" value="1"/>
</dbReference>
<dbReference type="NCBIfam" id="NF000582">
    <property type="entry name" value="PRK00006.1"/>
    <property type="match status" value="1"/>
</dbReference>
<comment type="similarity">
    <text evidence="2 9">Belongs to the thioester dehydratase family. FabZ subfamily.</text>
</comment>
<comment type="subcellular location">
    <subcellularLocation>
        <location evidence="1 9">Cytoplasm</location>
    </subcellularLocation>
</comment>
<comment type="function">
    <text evidence="8 9">Involved in unsaturated fatty acids biosynthesis. Catalyzes the dehydration of short chain beta-hydroxyacyl-ACPs and long chain saturated and unsaturated beta-hydroxyacyl-ACPs.</text>
</comment>
<comment type="catalytic activity">
    <reaction evidence="9">
        <text>a (3R)-hydroxyacyl-[ACP] = a (2E)-enoyl-[ACP] + H2O</text>
        <dbReference type="Rhea" id="RHEA:13097"/>
        <dbReference type="Rhea" id="RHEA-COMP:9925"/>
        <dbReference type="Rhea" id="RHEA-COMP:9945"/>
        <dbReference type="ChEBI" id="CHEBI:15377"/>
        <dbReference type="ChEBI" id="CHEBI:78784"/>
        <dbReference type="ChEBI" id="CHEBI:78827"/>
        <dbReference type="EC" id="4.2.1.59"/>
    </reaction>
</comment>
<evidence type="ECO:0000256" key="3">
    <source>
        <dbReference type="ARBA" id="ARBA00022490"/>
    </source>
</evidence>
<comment type="caution">
    <text evidence="10">The sequence shown here is derived from an EMBL/GenBank/DDBJ whole genome shotgun (WGS) entry which is preliminary data.</text>
</comment>
<evidence type="ECO:0000256" key="4">
    <source>
        <dbReference type="ARBA" id="ARBA00022516"/>
    </source>
</evidence>
<dbReference type="Pfam" id="PF07977">
    <property type="entry name" value="FabA"/>
    <property type="match status" value="1"/>
</dbReference>
<sequence length="156" mass="17369">MTNEEIKTGEVSTLEIAEIMQAIPHRFPFLLVDRVVDLALNDSCTGIKNVTINENFFQGHFPTMPVMPGVLIIECMAQTAAVLVVRTLGPDWAGKLVLFMSVDNAKFRKPVVPGDQMRVHVKKERQRGNIWKFNGEAKVDGKVVAEATYAAMILDK</sequence>
<evidence type="ECO:0000256" key="5">
    <source>
        <dbReference type="ARBA" id="ARBA00022556"/>
    </source>
</evidence>
<dbReference type="InterPro" id="IPR013114">
    <property type="entry name" value="FabA_FabZ"/>
</dbReference>
<dbReference type="EMBL" id="JAHYBZ010000009">
    <property type="protein sequence ID" value="MBW6401053.1"/>
    <property type="molecule type" value="Genomic_DNA"/>
</dbReference>
<reference evidence="10 11" key="1">
    <citation type="submission" date="2021-07" db="EMBL/GenBank/DDBJ databases">
        <authorList>
            <person name="So Y."/>
        </authorList>
    </citation>
    <scope>NUCLEOTIDE SEQUENCE [LARGE SCALE GENOMIC DNA]</scope>
    <source>
        <strain evidence="10 11">HJA6</strain>
    </source>
</reference>
<evidence type="ECO:0000256" key="1">
    <source>
        <dbReference type="ARBA" id="ARBA00004496"/>
    </source>
</evidence>
<organism evidence="10 11">
    <name type="scientific">Roseomonas alba</name>
    <dbReference type="NCBI Taxonomy" id="2846776"/>
    <lineage>
        <taxon>Bacteria</taxon>
        <taxon>Pseudomonadati</taxon>
        <taxon>Pseudomonadota</taxon>
        <taxon>Alphaproteobacteria</taxon>
        <taxon>Acetobacterales</taxon>
        <taxon>Roseomonadaceae</taxon>
        <taxon>Roseomonas</taxon>
    </lineage>
</organism>
<dbReference type="Proteomes" id="UP001196565">
    <property type="component" value="Unassembled WGS sequence"/>
</dbReference>
<protein>
    <recommendedName>
        <fullName evidence="9">3-hydroxyacyl-[acyl-carrier-protein] dehydratase FabZ</fullName>
        <ecNumber evidence="9">4.2.1.59</ecNumber>
    </recommendedName>
    <alternativeName>
        <fullName evidence="9">(3R)-hydroxymyristoyl-[acyl-carrier-protein] dehydratase</fullName>
        <shortName evidence="9">(3R)-hydroxymyristoyl-ACP dehydrase</shortName>
    </alternativeName>
    <alternativeName>
        <fullName evidence="9">Beta-hydroxyacyl-ACP dehydratase</fullName>
    </alternativeName>
</protein>
<keyword evidence="6 9" id="KW-0443">Lipid metabolism</keyword>
<evidence type="ECO:0000256" key="9">
    <source>
        <dbReference type="HAMAP-Rule" id="MF_00406"/>
    </source>
</evidence>
<dbReference type="SUPFAM" id="SSF54637">
    <property type="entry name" value="Thioesterase/thiol ester dehydrase-isomerase"/>
    <property type="match status" value="1"/>
</dbReference>
<dbReference type="NCBIfam" id="TIGR01750">
    <property type="entry name" value="fabZ"/>
    <property type="match status" value="1"/>
</dbReference>
<evidence type="ECO:0000256" key="7">
    <source>
        <dbReference type="ARBA" id="ARBA00023239"/>
    </source>
</evidence>
<name>A0ABS7AFG9_9PROT</name>
<evidence type="ECO:0000256" key="8">
    <source>
        <dbReference type="ARBA" id="ARBA00025049"/>
    </source>
</evidence>
<feature type="active site" evidence="9">
    <location>
        <position position="60"/>
    </location>
</feature>
<keyword evidence="4 9" id="KW-0444">Lipid biosynthesis</keyword>
<dbReference type="GO" id="GO:0019171">
    <property type="term" value="F:(3R)-hydroxyacyl-[acyl-carrier-protein] dehydratase activity"/>
    <property type="evidence" value="ECO:0007669"/>
    <property type="project" value="UniProtKB-EC"/>
</dbReference>
<keyword evidence="11" id="KW-1185">Reference proteome</keyword>
<keyword evidence="3 9" id="KW-0963">Cytoplasm</keyword>
<evidence type="ECO:0000256" key="2">
    <source>
        <dbReference type="ARBA" id="ARBA00009174"/>
    </source>
</evidence>
<gene>
    <name evidence="9 10" type="primary">fabZ</name>
    <name evidence="10" type="ORF">KPL78_24555</name>
</gene>
<dbReference type="Gene3D" id="3.10.129.10">
    <property type="entry name" value="Hotdog Thioesterase"/>
    <property type="match status" value="1"/>
</dbReference>
<keyword evidence="7 9" id="KW-0456">Lyase</keyword>
<proteinExistence type="inferred from homology"/>
<keyword evidence="5 9" id="KW-0441">Lipid A biosynthesis</keyword>
<dbReference type="InterPro" id="IPR029069">
    <property type="entry name" value="HotDog_dom_sf"/>
</dbReference>